<dbReference type="Proteomes" id="UP000276886">
    <property type="component" value="Unassembled WGS sequence"/>
</dbReference>
<evidence type="ECO:0000313" key="2">
    <source>
        <dbReference type="EMBL" id="RMO29590.1"/>
    </source>
</evidence>
<sequence>MAVISFSVIRYVDPFQGGGILLENHREYKVQRNCIQPAPRRPAQKNRAHGPVSLFSRSPLSE</sequence>
<comment type="caution">
    <text evidence="2">The sequence shown here is derived from an EMBL/GenBank/DDBJ whole genome shotgun (WGS) entry which is preliminary data.</text>
</comment>
<accession>A0A3M3U915</accession>
<gene>
    <name evidence="2" type="ORF">ALQ44_102310</name>
</gene>
<feature type="region of interest" description="Disordered" evidence="1">
    <location>
        <begin position="39"/>
        <end position="62"/>
    </location>
</feature>
<protein>
    <submittedName>
        <fullName evidence="2">Uncharacterized protein</fullName>
    </submittedName>
</protein>
<dbReference type="AlphaFoldDB" id="A0A3M3U915"/>
<evidence type="ECO:0000256" key="1">
    <source>
        <dbReference type="SAM" id="MobiDB-lite"/>
    </source>
</evidence>
<name>A0A3M3U915_PSESJ</name>
<organism evidence="2 3">
    <name type="scientific">Pseudomonas syringae pv. pisi</name>
    <dbReference type="NCBI Taxonomy" id="59510"/>
    <lineage>
        <taxon>Bacteria</taxon>
        <taxon>Pseudomonadati</taxon>
        <taxon>Pseudomonadota</taxon>
        <taxon>Gammaproteobacteria</taxon>
        <taxon>Pseudomonadales</taxon>
        <taxon>Pseudomonadaceae</taxon>
        <taxon>Pseudomonas</taxon>
        <taxon>Pseudomonas syringae</taxon>
    </lineage>
</organism>
<proteinExistence type="predicted"/>
<dbReference type="EMBL" id="RBPQ01000094">
    <property type="protein sequence ID" value="RMO29590.1"/>
    <property type="molecule type" value="Genomic_DNA"/>
</dbReference>
<evidence type="ECO:0000313" key="3">
    <source>
        <dbReference type="Proteomes" id="UP000276886"/>
    </source>
</evidence>
<reference evidence="2 3" key="1">
    <citation type="submission" date="2018-08" db="EMBL/GenBank/DDBJ databases">
        <title>Recombination of ecologically and evolutionarily significant loci maintains genetic cohesion in the Pseudomonas syringae species complex.</title>
        <authorList>
            <person name="Dillon M."/>
            <person name="Thakur S."/>
            <person name="Almeida R.N.D."/>
            <person name="Weir B.S."/>
            <person name="Guttman D.S."/>
        </authorList>
    </citation>
    <scope>NUCLEOTIDE SEQUENCE [LARGE SCALE GENOMIC DNA]</scope>
    <source>
        <strain evidence="2 3">ICMP 2788</strain>
    </source>
</reference>